<reference evidence="2 3" key="1">
    <citation type="submission" date="2021-03" db="EMBL/GenBank/DDBJ databases">
        <title>novel species isolated from a fishpond in China.</title>
        <authorList>
            <person name="Lu H."/>
            <person name="Cai Z."/>
        </authorList>
    </citation>
    <scope>NUCLEOTIDE SEQUENCE [LARGE SCALE GENOMIC DNA]</scope>
    <source>
        <strain evidence="2 3">Y57</strain>
    </source>
</reference>
<feature type="domain" description="NTP pyrophosphohydrolase MazG-like" evidence="1">
    <location>
        <begin position="187"/>
        <end position="247"/>
    </location>
</feature>
<dbReference type="CDD" id="cd11528">
    <property type="entry name" value="NTP-PPase_MazG_Nterm"/>
    <property type="match status" value="1"/>
</dbReference>
<dbReference type="NCBIfam" id="NF007113">
    <property type="entry name" value="PRK09562.1"/>
    <property type="match status" value="1"/>
</dbReference>
<protein>
    <submittedName>
        <fullName evidence="2">Nucleoside triphosphate pyrophosphohydrolase</fullName>
        <ecNumber evidence="2">3.6.1.9</ecNumber>
    </submittedName>
</protein>
<dbReference type="Pfam" id="PF03819">
    <property type="entry name" value="MazG"/>
    <property type="match status" value="2"/>
</dbReference>
<accession>A0ABS3CNT9</accession>
<proteinExistence type="predicted"/>
<dbReference type="Proteomes" id="UP000663992">
    <property type="component" value="Unassembled WGS sequence"/>
</dbReference>
<sequence>MACSQYKVKGSVLTIIHDQNYPNLDKLLWVMDRLRDPEDGCPWDLKQTFASIVPFTLEEAYEVADAIESGQPEAIREELGDLLFQVVFYARLGKEQALFDFEDVAGAMAEKLIRRHPHVFAQAKFDESEVKANWEAEKAKERADKAGGSASLLDNIPRAMPALTRAAKIQKRCATVGFDWPDTEGVFAKIQEEILEVQDELAKPQIDEQALEEELGDLLFATVNLLRKLKKDPETMLRRANDKFEQRFSYIEAHLNGQGLSLQQASLEEMEKLWQQAKQQGKT</sequence>
<dbReference type="SUPFAM" id="SSF101386">
    <property type="entry name" value="all-alpha NTP pyrophosphatases"/>
    <property type="match status" value="2"/>
</dbReference>
<dbReference type="InterPro" id="IPR004518">
    <property type="entry name" value="MazG-like_dom"/>
</dbReference>
<dbReference type="CDD" id="cd11529">
    <property type="entry name" value="NTP-PPase_MazG_Cterm"/>
    <property type="match status" value="1"/>
</dbReference>
<evidence type="ECO:0000259" key="1">
    <source>
        <dbReference type="Pfam" id="PF03819"/>
    </source>
</evidence>
<keyword evidence="3" id="KW-1185">Reference proteome</keyword>
<dbReference type="InterPro" id="IPR048011">
    <property type="entry name" value="NTP-PPase_MazG-like_C"/>
</dbReference>
<dbReference type="GO" id="GO:0047429">
    <property type="term" value="F:nucleoside triphosphate diphosphatase activity"/>
    <property type="evidence" value="ECO:0007669"/>
    <property type="project" value="UniProtKB-EC"/>
</dbReference>
<dbReference type="PANTHER" id="PTHR30522">
    <property type="entry name" value="NUCLEOSIDE TRIPHOSPHATE PYROPHOSPHOHYDROLASE"/>
    <property type="match status" value="1"/>
</dbReference>
<organism evidence="2 3">
    <name type="scientific">Bowmanella yangjiangensis</name>
    <dbReference type="NCBI Taxonomy" id="2811230"/>
    <lineage>
        <taxon>Bacteria</taxon>
        <taxon>Pseudomonadati</taxon>
        <taxon>Pseudomonadota</taxon>
        <taxon>Gammaproteobacteria</taxon>
        <taxon>Alteromonadales</taxon>
        <taxon>Alteromonadaceae</taxon>
        <taxon>Bowmanella</taxon>
    </lineage>
</organism>
<dbReference type="NCBIfam" id="TIGR00444">
    <property type="entry name" value="mazG"/>
    <property type="match status" value="1"/>
</dbReference>
<evidence type="ECO:0000313" key="3">
    <source>
        <dbReference type="Proteomes" id="UP000663992"/>
    </source>
</evidence>
<dbReference type="EC" id="3.6.1.9" evidence="2"/>
<dbReference type="EMBL" id="JAFKCS010000001">
    <property type="protein sequence ID" value="MBN7818370.1"/>
    <property type="molecule type" value="Genomic_DNA"/>
</dbReference>
<dbReference type="Gene3D" id="1.10.287.1080">
    <property type="entry name" value="MazG-like"/>
    <property type="match status" value="2"/>
</dbReference>
<feature type="domain" description="NTP pyrophosphohydrolase MazG-like" evidence="1">
    <location>
        <begin position="47"/>
        <end position="120"/>
    </location>
</feature>
<name>A0ABS3CNT9_9ALTE</name>
<comment type="caution">
    <text evidence="2">The sequence shown here is derived from an EMBL/GenBank/DDBJ whole genome shotgun (WGS) entry which is preliminary data.</text>
</comment>
<gene>
    <name evidence="2" type="primary">mazG</name>
    <name evidence="2" type="ORF">J0A65_00765</name>
</gene>
<keyword evidence="2" id="KW-0378">Hydrolase</keyword>
<dbReference type="PANTHER" id="PTHR30522:SF0">
    <property type="entry name" value="NUCLEOSIDE TRIPHOSPHATE PYROPHOSPHOHYDROLASE"/>
    <property type="match status" value="1"/>
</dbReference>
<dbReference type="InterPro" id="IPR011551">
    <property type="entry name" value="NTP_PyrPHydrolase_MazG"/>
</dbReference>
<dbReference type="InterPro" id="IPR048015">
    <property type="entry name" value="NTP-PPase_MazG-like_N"/>
</dbReference>
<evidence type="ECO:0000313" key="2">
    <source>
        <dbReference type="EMBL" id="MBN7818370.1"/>
    </source>
</evidence>